<proteinExistence type="predicted"/>
<dbReference type="RefSeq" id="WP_104428259.1">
    <property type="nucleotide sequence ID" value="NZ_PTIZ01000003.1"/>
</dbReference>
<dbReference type="Proteomes" id="UP000240010">
    <property type="component" value="Unassembled WGS sequence"/>
</dbReference>
<keyword evidence="1" id="KW-0812">Transmembrane</keyword>
<keyword evidence="1" id="KW-0472">Membrane</keyword>
<dbReference type="EMBL" id="PTIZ01000003">
    <property type="protein sequence ID" value="PPK76555.1"/>
    <property type="molecule type" value="Genomic_DNA"/>
</dbReference>
<feature type="transmembrane region" description="Helical" evidence="1">
    <location>
        <begin position="16"/>
        <end position="37"/>
    </location>
</feature>
<reference evidence="2 3" key="1">
    <citation type="submission" date="2018-02" db="EMBL/GenBank/DDBJ databases">
        <title>Subsurface microbial communities from deep shales in Ohio and West Virginia, USA.</title>
        <authorList>
            <person name="Wrighton K."/>
        </authorList>
    </citation>
    <scope>NUCLEOTIDE SEQUENCE [LARGE SCALE GENOMIC DNA]</scope>
    <source>
        <strain evidence="2 3">OWC-DMM</strain>
    </source>
</reference>
<protein>
    <submittedName>
        <fullName evidence="2">Uncharacterized protein</fullName>
    </submittedName>
</protein>
<feature type="transmembrane region" description="Helical" evidence="1">
    <location>
        <begin position="136"/>
        <end position="157"/>
    </location>
</feature>
<evidence type="ECO:0000313" key="3">
    <source>
        <dbReference type="Proteomes" id="UP000240010"/>
    </source>
</evidence>
<gene>
    <name evidence="2" type="ORF">B0F87_103162</name>
</gene>
<name>A0A2S6HGD5_9GAMM</name>
<feature type="transmembrane region" description="Helical" evidence="1">
    <location>
        <begin position="163"/>
        <end position="186"/>
    </location>
</feature>
<keyword evidence="1" id="KW-1133">Transmembrane helix</keyword>
<sequence length="223" mass="25609">MLEKLLDALLKNLENGNWLVVIVIVVTGVSINLRVILEFADRWGSKREVYIKEALKIETLTGATRIFLEEELNCSIFKKITEISADQIFREKIKYLIDHSNGDLQPFQFTQARKHLKMKEGKLVIVITRSDRVGHIINFALSGIMFISVLFYFMSIADIKFTAIYQIVVVIGYGVLMLFFAVFLYLQTTPLLVAKHIEPIINHLESNDKSSNANQCRRLGRMQ</sequence>
<evidence type="ECO:0000256" key="1">
    <source>
        <dbReference type="SAM" id="Phobius"/>
    </source>
</evidence>
<comment type="caution">
    <text evidence="2">The sequence shown here is derived from an EMBL/GenBank/DDBJ whole genome shotgun (WGS) entry which is preliminary data.</text>
</comment>
<evidence type="ECO:0000313" key="2">
    <source>
        <dbReference type="EMBL" id="PPK76555.1"/>
    </source>
</evidence>
<accession>A0A2S6HGD5</accession>
<organism evidence="2 3">
    <name type="scientific">Methylobacter tundripaludum</name>
    <dbReference type="NCBI Taxonomy" id="173365"/>
    <lineage>
        <taxon>Bacteria</taxon>
        <taxon>Pseudomonadati</taxon>
        <taxon>Pseudomonadota</taxon>
        <taxon>Gammaproteobacteria</taxon>
        <taxon>Methylococcales</taxon>
        <taxon>Methylococcaceae</taxon>
        <taxon>Methylobacter</taxon>
    </lineage>
</organism>
<dbReference type="AlphaFoldDB" id="A0A2S6HGD5"/>